<dbReference type="EMBL" id="LRRQ01000029">
    <property type="protein sequence ID" value="OAM91362.1"/>
    <property type="molecule type" value="Genomic_DNA"/>
</dbReference>
<keyword evidence="16" id="KW-1185">Reference proteome</keyword>
<feature type="signal peptide" evidence="12">
    <location>
        <begin position="1"/>
        <end position="41"/>
    </location>
</feature>
<keyword evidence="4 10" id="KW-0812">Transmembrane</keyword>
<comment type="caution">
    <text evidence="15">The sequence shown here is derived from an EMBL/GenBank/DDBJ whole genome shotgun (WGS) entry which is preliminary data.</text>
</comment>
<comment type="similarity">
    <text evidence="10 11">Belongs to the TonB-dependent receptor family.</text>
</comment>
<feature type="chain" id="PRO_5008089213" description="TonB-dependent receptor" evidence="12">
    <location>
        <begin position="42"/>
        <end position="686"/>
    </location>
</feature>
<dbReference type="PROSITE" id="PS52016">
    <property type="entry name" value="TONB_DEPENDENT_REC_3"/>
    <property type="match status" value="1"/>
</dbReference>
<evidence type="ECO:0000256" key="12">
    <source>
        <dbReference type="SAM" id="SignalP"/>
    </source>
</evidence>
<organism evidence="15 16">
    <name type="scientific">Termitidicoccus mucosus</name>
    <dbReference type="NCBI Taxonomy" id="1184151"/>
    <lineage>
        <taxon>Bacteria</taxon>
        <taxon>Pseudomonadati</taxon>
        <taxon>Verrucomicrobiota</taxon>
        <taxon>Opitutia</taxon>
        <taxon>Opitutales</taxon>
        <taxon>Opitutaceae</taxon>
        <taxon>Termitidicoccus</taxon>
    </lineage>
</organism>
<keyword evidence="5 12" id="KW-0732">Signal</keyword>
<evidence type="ECO:0000256" key="9">
    <source>
        <dbReference type="ARBA" id="ARBA00023237"/>
    </source>
</evidence>
<dbReference type="InterPro" id="IPR036942">
    <property type="entry name" value="Beta-barrel_TonB_sf"/>
</dbReference>
<dbReference type="GO" id="GO:0044718">
    <property type="term" value="P:siderophore transmembrane transport"/>
    <property type="evidence" value="ECO:0007669"/>
    <property type="project" value="TreeGrafter"/>
</dbReference>
<evidence type="ECO:0000256" key="7">
    <source>
        <dbReference type="ARBA" id="ARBA00023136"/>
    </source>
</evidence>
<dbReference type="InterPro" id="IPR010917">
    <property type="entry name" value="TonB_rcpt_CS"/>
</dbReference>
<keyword evidence="7 10" id="KW-0472">Membrane</keyword>
<protein>
    <recommendedName>
        <fullName evidence="17">TonB-dependent receptor</fullName>
    </recommendedName>
</protein>
<dbReference type="STRING" id="1184151.AW736_03485"/>
<comment type="subcellular location">
    <subcellularLocation>
        <location evidence="1 10">Cell outer membrane</location>
        <topology evidence="1 10">Multi-pass membrane protein</topology>
    </subcellularLocation>
</comment>
<evidence type="ECO:0000259" key="14">
    <source>
        <dbReference type="Pfam" id="PF07715"/>
    </source>
</evidence>
<keyword evidence="9 10" id="KW-0998">Cell outer membrane</keyword>
<dbReference type="Gene3D" id="2.170.130.10">
    <property type="entry name" value="TonB-dependent receptor, plug domain"/>
    <property type="match status" value="1"/>
</dbReference>
<dbReference type="Pfam" id="PF00593">
    <property type="entry name" value="TonB_dep_Rec_b-barrel"/>
    <property type="match status" value="1"/>
</dbReference>
<evidence type="ECO:0000256" key="8">
    <source>
        <dbReference type="ARBA" id="ARBA00023170"/>
    </source>
</evidence>
<keyword evidence="2 10" id="KW-0813">Transport</keyword>
<gene>
    <name evidence="15" type="ORF">AW736_03485</name>
</gene>
<accession>A0A178IN88</accession>
<evidence type="ECO:0000256" key="6">
    <source>
        <dbReference type="ARBA" id="ARBA00023077"/>
    </source>
</evidence>
<dbReference type="GO" id="GO:0009279">
    <property type="term" value="C:cell outer membrane"/>
    <property type="evidence" value="ECO:0007669"/>
    <property type="project" value="UniProtKB-SubCell"/>
</dbReference>
<dbReference type="AlphaFoldDB" id="A0A178IN88"/>
<proteinExistence type="inferred from homology"/>
<reference evidence="15 16" key="1">
    <citation type="submission" date="2016-01" db="EMBL/GenBank/DDBJ databases">
        <title>High potential of lignocellulose degradation of a new Verrucomicrobia species.</title>
        <authorList>
            <person name="Wang Y."/>
            <person name="Shi Y."/>
            <person name="Qiu Z."/>
            <person name="Liu S."/>
            <person name="Yang H."/>
        </authorList>
    </citation>
    <scope>NUCLEOTIDE SEQUENCE [LARGE SCALE GENOMIC DNA]</scope>
    <source>
        <strain evidence="15 16">TSB47</strain>
    </source>
</reference>
<dbReference type="OrthoDB" id="337377at2"/>
<dbReference type="CDD" id="cd01347">
    <property type="entry name" value="ligand_gated_channel"/>
    <property type="match status" value="1"/>
</dbReference>
<evidence type="ECO:0000256" key="4">
    <source>
        <dbReference type="ARBA" id="ARBA00022692"/>
    </source>
</evidence>
<evidence type="ECO:0000256" key="5">
    <source>
        <dbReference type="ARBA" id="ARBA00022729"/>
    </source>
</evidence>
<dbReference type="Proteomes" id="UP000078486">
    <property type="component" value="Unassembled WGS sequence"/>
</dbReference>
<keyword evidence="8" id="KW-0675">Receptor</keyword>
<feature type="domain" description="TonB-dependent receptor-like beta-barrel" evidence="13">
    <location>
        <begin position="242"/>
        <end position="659"/>
    </location>
</feature>
<dbReference type="SUPFAM" id="SSF56935">
    <property type="entry name" value="Porins"/>
    <property type="match status" value="1"/>
</dbReference>
<sequence length="686" mass="75839">MPSSLIAARGTFRLRAIVSSQTVPSLLALCSLLAAPRAAIAQTTGATASGTLVTTSTTAASASKEPVFQLGTLTVYGERPLPSEQMETSITASKIELLEKKTVAEALATTPGVTLSPGSGNRYETFAYVRGFGSLSVPIYIDGIPAYIPYDGNLDLGRFTTFDVASIHVAKGYSSVIYGPNAMGGAINLVSRRPTRPLEGNISAGVSTGDGVESSLNIGTRQGKWYAQGGVSFYERDWIKMAEEYNGTDRQNYHTRDWKFSAKAGFAPNATDEYAIGYQHQEGEKGPKVGGKGYSFTSWRWPEWNKETVYFISNTRLGDKSYVKPRVFFDKYDNTLIMGVGRDPSIYDDYSYGGSLELGTELIPKNILKGVVHYKYDRHYEYYELVTGEKDNEETYKDVTVSAGIEDTFHITSKWDFQAGVAYDWRDTRKAGEQTLGLITMDSFNPQAGVFFKLDEKNTFHATIARKTRMPSIKDRYSAHMTPNLIAIPNPDLGPETAMHYEIGYIGEPVSGLTVTANVFFSRVTDKITYKVLPEKLDGMDVRQSYNVSGDVQQDGAELGVDYSLNSILSAGGSYTFIYMKDLRNPANKLTEAPRHSGSLHAKIQPWRWLAIVPSMEARSWRYSNSAGKKIGGFALYNLKASFTPPGSNCVLSIGIENIFERDTRYYDTAYPGRGRTVYTNVRYSF</sequence>
<dbReference type="InterPro" id="IPR000531">
    <property type="entry name" value="Beta-barrel_TonB"/>
</dbReference>
<dbReference type="InterPro" id="IPR039426">
    <property type="entry name" value="TonB-dep_rcpt-like"/>
</dbReference>
<keyword evidence="6 11" id="KW-0798">TonB box</keyword>
<dbReference type="GO" id="GO:0015344">
    <property type="term" value="F:siderophore uptake transmembrane transporter activity"/>
    <property type="evidence" value="ECO:0007669"/>
    <property type="project" value="TreeGrafter"/>
</dbReference>
<evidence type="ECO:0000313" key="16">
    <source>
        <dbReference type="Proteomes" id="UP000078486"/>
    </source>
</evidence>
<evidence type="ECO:0000313" key="15">
    <source>
        <dbReference type="EMBL" id="OAM91362.1"/>
    </source>
</evidence>
<evidence type="ECO:0008006" key="17">
    <source>
        <dbReference type="Google" id="ProtNLM"/>
    </source>
</evidence>
<evidence type="ECO:0000256" key="3">
    <source>
        <dbReference type="ARBA" id="ARBA00022452"/>
    </source>
</evidence>
<dbReference type="PANTHER" id="PTHR30069">
    <property type="entry name" value="TONB-DEPENDENT OUTER MEMBRANE RECEPTOR"/>
    <property type="match status" value="1"/>
</dbReference>
<dbReference type="InterPro" id="IPR012910">
    <property type="entry name" value="Plug_dom"/>
</dbReference>
<dbReference type="RefSeq" id="WP_068768868.1">
    <property type="nucleotide sequence ID" value="NZ_CP109796.1"/>
</dbReference>
<feature type="domain" description="TonB-dependent receptor plug" evidence="14">
    <location>
        <begin position="86"/>
        <end position="186"/>
    </location>
</feature>
<name>A0A178IN88_9BACT</name>
<dbReference type="PROSITE" id="PS01156">
    <property type="entry name" value="TONB_DEPENDENT_REC_2"/>
    <property type="match status" value="1"/>
</dbReference>
<evidence type="ECO:0000256" key="1">
    <source>
        <dbReference type="ARBA" id="ARBA00004571"/>
    </source>
</evidence>
<evidence type="ECO:0000256" key="11">
    <source>
        <dbReference type="RuleBase" id="RU003357"/>
    </source>
</evidence>
<dbReference type="Pfam" id="PF07715">
    <property type="entry name" value="Plug"/>
    <property type="match status" value="1"/>
</dbReference>
<dbReference type="Gene3D" id="2.40.170.20">
    <property type="entry name" value="TonB-dependent receptor, beta-barrel domain"/>
    <property type="match status" value="1"/>
</dbReference>
<dbReference type="InterPro" id="IPR037066">
    <property type="entry name" value="Plug_dom_sf"/>
</dbReference>
<dbReference type="PANTHER" id="PTHR30069:SF29">
    <property type="entry name" value="HEMOGLOBIN AND HEMOGLOBIN-HAPTOGLOBIN-BINDING PROTEIN 1-RELATED"/>
    <property type="match status" value="1"/>
</dbReference>
<evidence type="ECO:0000259" key="13">
    <source>
        <dbReference type="Pfam" id="PF00593"/>
    </source>
</evidence>
<evidence type="ECO:0000256" key="2">
    <source>
        <dbReference type="ARBA" id="ARBA00022448"/>
    </source>
</evidence>
<keyword evidence="3 10" id="KW-1134">Transmembrane beta strand</keyword>
<evidence type="ECO:0000256" key="10">
    <source>
        <dbReference type="PROSITE-ProRule" id="PRU01360"/>
    </source>
</evidence>